<dbReference type="EMBL" id="WTVR01000117">
    <property type="protein sequence ID" value="NMF91647.1"/>
    <property type="molecule type" value="Genomic_DNA"/>
</dbReference>
<evidence type="ECO:0000313" key="2">
    <source>
        <dbReference type="Proteomes" id="UP000652074"/>
    </source>
</evidence>
<reference evidence="1 2" key="1">
    <citation type="submission" date="2019-12" db="EMBL/GenBank/DDBJ databases">
        <title>Comparative genomics gives insights into the taxonomy of the Azoarcus-Aromatoleum group and reveals separate origins of nif in the plant-associated Azoarcus and non-plant-associated Aromatoleum sub-groups.</title>
        <authorList>
            <person name="Lafos M."/>
            <person name="Maluk M."/>
            <person name="Batista M."/>
            <person name="Junghare M."/>
            <person name="Carmona M."/>
            <person name="Faoro H."/>
            <person name="Cruz L.M."/>
            <person name="Battistoni F."/>
            <person name="De Souza E."/>
            <person name="Pedrosa F."/>
            <person name="Chen W.-M."/>
            <person name="Poole P.S."/>
            <person name="Dixon R.A."/>
            <person name="James E.K."/>
        </authorList>
    </citation>
    <scope>NUCLEOTIDE SEQUENCE [LARGE SCALE GENOMIC DNA]</scope>
    <source>
        <strain evidence="1 2">ToN1</strain>
    </source>
</reference>
<protein>
    <submittedName>
        <fullName evidence="1">Uncharacterized protein</fullName>
    </submittedName>
</protein>
<evidence type="ECO:0000313" key="1">
    <source>
        <dbReference type="EMBL" id="NMF91647.1"/>
    </source>
</evidence>
<dbReference type="RefSeq" id="WP_169208945.1">
    <property type="nucleotide sequence ID" value="NZ_WTVR01000117.1"/>
</dbReference>
<dbReference type="InterPro" id="IPR007813">
    <property type="entry name" value="PilN"/>
</dbReference>
<proteinExistence type="predicted"/>
<feature type="non-terminal residue" evidence="1">
    <location>
        <position position="1"/>
    </location>
</feature>
<organism evidence="1 2">
    <name type="scientific">Aromatoleum petrolei</name>
    <dbReference type="NCBI Taxonomy" id="76116"/>
    <lineage>
        <taxon>Bacteria</taxon>
        <taxon>Pseudomonadati</taxon>
        <taxon>Pseudomonadota</taxon>
        <taxon>Betaproteobacteria</taxon>
        <taxon>Rhodocyclales</taxon>
        <taxon>Rhodocyclaceae</taxon>
        <taxon>Aromatoleum</taxon>
    </lineage>
</organism>
<sequence length="86" mass="9235">WGPMLGGVAGAQRDGVTWLSLQADQTRGRLAVAGQARSLAEMFEFVARLGSVDGVRDAQLANYEWVQVEGGDAVQFTVNAKWSGRP</sequence>
<accession>A0ABX1N1C8</accession>
<gene>
    <name evidence="1" type="ORF">GPA26_24645</name>
</gene>
<dbReference type="Proteomes" id="UP000652074">
    <property type="component" value="Unassembled WGS sequence"/>
</dbReference>
<comment type="caution">
    <text evidence="1">The sequence shown here is derived from an EMBL/GenBank/DDBJ whole genome shotgun (WGS) entry which is preliminary data.</text>
</comment>
<dbReference type="Pfam" id="PF05137">
    <property type="entry name" value="PilN"/>
    <property type="match status" value="1"/>
</dbReference>
<name>A0ABX1N1C8_9RHOO</name>
<keyword evidence="2" id="KW-1185">Reference proteome</keyword>